<dbReference type="GO" id="GO:0005524">
    <property type="term" value="F:ATP binding"/>
    <property type="evidence" value="ECO:0007669"/>
    <property type="project" value="UniProtKB-KW"/>
</dbReference>
<evidence type="ECO:0000256" key="4">
    <source>
        <dbReference type="ARBA" id="ARBA00022840"/>
    </source>
</evidence>
<reference evidence="6 7" key="1">
    <citation type="journal article" date="2019" name="Nat. Med.">
        <title>A library of human gut bacterial isolates paired with longitudinal multiomics data enables mechanistic microbiome research.</title>
        <authorList>
            <person name="Poyet M."/>
            <person name="Groussin M."/>
            <person name="Gibbons S.M."/>
            <person name="Avila-Pacheco J."/>
            <person name="Jiang X."/>
            <person name="Kearney S.M."/>
            <person name="Perrotta A.R."/>
            <person name="Berdy B."/>
            <person name="Zhao S."/>
            <person name="Lieberman T.D."/>
            <person name="Swanson P.K."/>
            <person name="Smith M."/>
            <person name="Roesemann S."/>
            <person name="Alexander J.E."/>
            <person name="Rich S.A."/>
            <person name="Livny J."/>
            <person name="Vlamakis H."/>
            <person name="Clish C."/>
            <person name="Bullock K."/>
            <person name="Deik A."/>
            <person name="Scott J."/>
            <person name="Pierce K.A."/>
            <person name="Xavier R.J."/>
            <person name="Alm E.J."/>
        </authorList>
    </citation>
    <scope>NUCLEOTIDE SEQUENCE [LARGE SCALE GENOMIC DNA]</scope>
    <source>
        <strain evidence="6 7">BIOML-A5</strain>
    </source>
</reference>
<evidence type="ECO:0000256" key="2">
    <source>
        <dbReference type="ARBA" id="ARBA00022801"/>
    </source>
</evidence>
<dbReference type="InterPro" id="IPR014015">
    <property type="entry name" value="Helicase_SF3_DNA-vir"/>
</dbReference>
<feature type="domain" description="SF3 helicase" evidence="5">
    <location>
        <begin position="355"/>
        <end position="511"/>
    </location>
</feature>
<dbReference type="Pfam" id="PF03288">
    <property type="entry name" value="Pox_D5"/>
    <property type="match status" value="1"/>
</dbReference>
<dbReference type="InterPro" id="IPR045455">
    <property type="entry name" value="NrS-1_pol-like_helicase"/>
</dbReference>
<dbReference type="RefSeq" id="WP_154268997.1">
    <property type="nucleotide sequence ID" value="NZ_WKQO01000006.1"/>
</dbReference>
<protein>
    <submittedName>
        <fullName evidence="6">DNA primase</fullName>
    </submittedName>
</protein>
<dbReference type="EMBL" id="WKQV01000007">
    <property type="protein sequence ID" value="MSD27059.1"/>
    <property type="molecule type" value="Genomic_DNA"/>
</dbReference>
<dbReference type="GO" id="GO:0016787">
    <property type="term" value="F:hydrolase activity"/>
    <property type="evidence" value="ECO:0007669"/>
    <property type="project" value="UniProtKB-KW"/>
</dbReference>
<sequence length="632" mass="71509">MDFDETGLYKGFVKNVKGQKYPGRNPTVVSLQEVDECEGFSGVMNASTVLLDADEQPYSDILQNIITGEKLGAYITDRQGGRGKHALMINGNPSLKKADKVMLACGIIVDFHPGYSLPYECLKYNGTERSSIYNEQPYQEIPKYFTPLPKCTIDFTNLGEGDGRNSTLFSYILTLQNAGLDKEDIRETIRIINQYVLKEPISNNELDVILRDEAFKKQLFFIKNKFQHDKFAEYIRSQYHVKKINDHLHIYDGGVYVPGSLAIERAMLREISSLTDNQRKEVLKYLNVICIEEKQQDNLNLIAFRNGIYNIDTNSLEPFNPEIVITNKIPWDYNPNAESKLVDEVLDRLSCNEEEIRYSLEEVAGACLYRSATIGGGKCAVLVGDKHNGKSTYLHMIESMLGKDNYSAVDMGELKDRFSTIMMFGKLANIGDDISSEYIADTSTLKKMVTGEVVKAEQKGSPAINFTPYAMHIYSANDIPRMKDRTGAMQRRLLLLPLNGKFTADSPDYDPAIRYKLGQAEHMEYFIQCALDGLTDLLDKKAFRIPAQVKEKLAEYEVENNPVLSFIEDQGKESIVNELTDDVFTRYQVFCAENGLQAGSKLTFSKQINRVLGTVSKQSWVNGKNRKIFQLP</sequence>
<evidence type="ECO:0000256" key="1">
    <source>
        <dbReference type="ARBA" id="ARBA00022741"/>
    </source>
</evidence>
<dbReference type="PROSITE" id="PS51206">
    <property type="entry name" value="SF3_HELICASE_1"/>
    <property type="match status" value="1"/>
</dbReference>
<evidence type="ECO:0000313" key="6">
    <source>
        <dbReference type="EMBL" id="MSD27059.1"/>
    </source>
</evidence>
<dbReference type="Pfam" id="PF08706">
    <property type="entry name" value="D5_N"/>
    <property type="match status" value="1"/>
</dbReference>
<dbReference type="SUPFAM" id="SSF52540">
    <property type="entry name" value="P-loop containing nucleoside triphosphate hydrolases"/>
    <property type="match status" value="1"/>
</dbReference>
<comment type="caution">
    <text evidence="6">The sequence shown here is derived from an EMBL/GenBank/DDBJ whole genome shotgun (WGS) entry which is preliminary data.</text>
</comment>
<organism evidence="6 7">
    <name type="scientific">Agathobacter rectalis</name>
    <dbReference type="NCBI Taxonomy" id="39491"/>
    <lineage>
        <taxon>Bacteria</taxon>
        <taxon>Bacillati</taxon>
        <taxon>Bacillota</taxon>
        <taxon>Clostridia</taxon>
        <taxon>Lachnospirales</taxon>
        <taxon>Lachnospiraceae</taxon>
        <taxon>Agathobacter</taxon>
    </lineage>
</organism>
<dbReference type="Pfam" id="PF19263">
    <property type="entry name" value="DUF5906"/>
    <property type="match status" value="1"/>
</dbReference>
<keyword evidence="3" id="KW-0347">Helicase</keyword>
<keyword evidence="4" id="KW-0067">ATP-binding</keyword>
<keyword evidence="1" id="KW-0547">Nucleotide-binding</keyword>
<dbReference type="GO" id="GO:0004386">
    <property type="term" value="F:helicase activity"/>
    <property type="evidence" value="ECO:0007669"/>
    <property type="project" value="UniProtKB-KW"/>
</dbReference>
<dbReference type="Gene3D" id="3.40.50.300">
    <property type="entry name" value="P-loop containing nucleotide triphosphate hydrolases"/>
    <property type="match status" value="1"/>
</dbReference>
<dbReference type="InterPro" id="IPR051620">
    <property type="entry name" value="ORF904-like_C"/>
</dbReference>
<accession>A0A7X2MAP5</accession>
<evidence type="ECO:0000259" key="5">
    <source>
        <dbReference type="PROSITE" id="PS51206"/>
    </source>
</evidence>
<evidence type="ECO:0000256" key="3">
    <source>
        <dbReference type="ARBA" id="ARBA00022806"/>
    </source>
</evidence>
<dbReference type="AlphaFoldDB" id="A0A7X2MAP5"/>
<dbReference type="NCBIfam" id="TIGR01613">
    <property type="entry name" value="primase_Cterm"/>
    <property type="match status" value="1"/>
</dbReference>
<dbReference type="Proteomes" id="UP000465607">
    <property type="component" value="Unassembled WGS sequence"/>
</dbReference>
<gene>
    <name evidence="6" type="ORF">GKE44_07775</name>
</gene>
<dbReference type="SMART" id="SM00885">
    <property type="entry name" value="D5_N"/>
    <property type="match status" value="1"/>
</dbReference>
<evidence type="ECO:0000313" key="7">
    <source>
        <dbReference type="Proteomes" id="UP000465607"/>
    </source>
</evidence>
<dbReference type="InterPro" id="IPR004968">
    <property type="entry name" value="DNA_primase/NTPase_C"/>
</dbReference>
<dbReference type="InterPro" id="IPR027417">
    <property type="entry name" value="P-loop_NTPase"/>
</dbReference>
<keyword evidence="2" id="KW-0378">Hydrolase</keyword>
<dbReference type="InterPro" id="IPR006500">
    <property type="entry name" value="Helicase_put_C_phage/plasmid"/>
</dbReference>
<dbReference type="PANTHER" id="PTHR35372:SF2">
    <property type="entry name" value="SF3 HELICASE DOMAIN-CONTAINING PROTEIN"/>
    <property type="match status" value="1"/>
</dbReference>
<proteinExistence type="predicted"/>
<dbReference type="PANTHER" id="PTHR35372">
    <property type="entry name" value="ATP BINDING PROTEIN-RELATED"/>
    <property type="match status" value="1"/>
</dbReference>
<dbReference type="InterPro" id="IPR014818">
    <property type="entry name" value="Phage/plasmid_primase_P4_C"/>
</dbReference>
<name>A0A7X2MAP5_9FIRM</name>